<protein>
    <submittedName>
        <fullName evidence="3">Uncharacterized protein</fullName>
    </submittedName>
</protein>
<feature type="domain" description="DUF7168" evidence="2">
    <location>
        <begin position="48"/>
        <end position="176"/>
    </location>
</feature>
<evidence type="ECO:0000259" key="2">
    <source>
        <dbReference type="Pfam" id="PF23771"/>
    </source>
</evidence>
<name>A0A3N0AGL3_9ACTN</name>
<gene>
    <name evidence="3" type="ORF">DMP07_04405</name>
</gene>
<evidence type="ECO:0000313" key="4">
    <source>
        <dbReference type="Proteomes" id="UP000267368"/>
    </source>
</evidence>
<dbReference type="AlphaFoldDB" id="A0A3N0AGL3"/>
<dbReference type="InterPro" id="IPR055592">
    <property type="entry name" value="DUF7168"/>
</dbReference>
<accession>A0A3N0AGL3</accession>
<dbReference type="EMBL" id="QICB01000002">
    <property type="protein sequence ID" value="RNL20825.1"/>
    <property type="molecule type" value="Genomic_DNA"/>
</dbReference>
<evidence type="ECO:0000259" key="1">
    <source>
        <dbReference type="Pfam" id="PF10979"/>
    </source>
</evidence>
<dbReference type="Pfam" id="PF23771">
    <property type="entry name" value="DUF7168"/>
    <property type="match status" value="1"/>
</dbReference>
<proteinExistence type="predicted"/>
<dbReference type="InterPro" id="IPR024498">
    <property type="entry name" value="DUF2786"/>
</dbReference>
<dbReference type="Pfam" id="PF10979">
    <property type="entry name" value="DUF2786"/>
    <property type="match status" value="1"/>
</dbReference>
<keyword evidence="4" id="KW-1185">Reference proteome</keyword>
<dbReference type="Proteomes" id="UP000267368">
    <property type="component" value="Unassembled WGS sequence"/>
</dbReference>
<sequence length="212" mass="23835">MERKSIIDKIKKLREHSVERGATEAEAIAFALKAQKLIADNGIEEWELEGGEPDEVARVYAETKIRRAWLRLLFSVVAKNFRCRPVLTTTADGKRDIPTFLGHRSDAEAAAIVFTHLLEVGHKLGKRHEDDFYTDPDAYENFVRGFVCGVAMELEKQAEALMLTVPQDVEDHVRKMPLRNAPAPRRIRENAASMARGCEAGQDAVRARRIAG</sequence>
<dbReference type="OrthoDB" id="3199538at2"/>
<feature type="domain" description="DUF2786" evidence="1">
    <location>
        <begin position="6"/>
        <end position="44"/>
    </location>
</feature>
<evidence type="ECO:0000313" key="3">
    <source>
        <dbReference type="EMBL" id="RNL20825.1"/>
    </source>
</evidence>
<reference evidence="4" key="1">
    <citation type="submission" date="2018-05" db="EMBL/GenBank/DDBJ databases">
        <title>Genome Sequencing of selected type strains of the family Eggerthellaceae.</title>
        <authorList>
            <person name="Danylec N."/>
            <person name="Stoll D.A."/>
            <person name="Doetsch A."/>
            <person name="Huch M."/>
        </authorList>
    </citation>
    <scope>NUCLEOTIDE SEQUENCE [LARGE SCALE GENOMIC DNA]</scope>
    <source>
        <strain evidence="4">DSM 17537</strain>
    </source>
</reference>
<comment type="caution">
    <text evidence="3">The sequence shown here is derived from an EMBL/GenBank/DDBJ whole genome shotgun (WGS) entry which is preliminary data.</text>
</comment>
<dbReference type="RefSeq" id="WP_123197924.1">
    <property type="nucleotide sequence ID" value="NZ_QICB01000002.1"/>
</dbReference>
<organism evidence="3 4">
    <name type="scientific">Slackia faecicanis</name>
    <dbReference type="NCBI Taxonomy" id="255723"/>
    <lineage>
        <taxon>Bacteria</taxon>
        <taxon>Bacillati</taxon>
        <taxon>Actinomycetota</taxon>
        <taxon>Coriobacteriia</taxon>
        <taxon>Eggerthellales</taxon>
        <taxon>Eggerthellaceae</taxon>
        <taxon>Slackia</taxon>
    </lineage>
</organism>